<dbReference type="InterPro" id="IPR039261">
    <property type="entry name" value="FNR_nucleotide-bd"/>
</dbReference>
<sequence length="246" mass="27253">MKANYKKVKIIDNVNLVSNIYKISLACDDDIVSGQFYMLKPKKSLLGRPISICEKRDGVISFLYAVVGKGTEEFKELKRDEFIDVIGPLGNGFDENKQYGRVALVAGGIGIAPMLQLSKVIKDKGVSKKLDLYAGFRDEIYLIEELNDFVDEVFIATDKGTYGHKGFVTEIIDYSKYDTILCCGPEVMMKKVIDGAKANNVEIYASMEKHMACGVGACLVCTCKTKEGNKRTCKDGPVFNGHDLEL</sequence>
<keyword evidence="6 11" id="KW-0274">FAD</keyword>
<dbReference type="Gene3D" id="2.40.30.10">
    <property type="entry name" value="Translation factors"/>
    <property type="match status" value="1"/>
</dbReference>
<comment type="cofactor">
    <cofactor evidence="11">
        <name>[2Fe-2S] cluster</name>
        <dbReference type="ChEBI" id="CHEBI:190135"/>
    </cofactor>
    <text evidence="11">Binds 1 [2Fe-2S] cluster per subunit.</text>
</comment>
<dbReference type="InterPro" id="IPR023455">
    <property type="entry name" value="Dihydroorotate_DHASE_ETsu"/>
</dbReference>
<dbReference type="GO" id="GO:0046872">
    <property type="term" value="F:metal ion binding"/>
    <property type="evidence" value="ECO:0007669"/>
    <property type="project" value="UniProtKB-KW"/>
</dbReference>
<dbReference type="Pfam" id="PF00175">
    <property type="entry name" value="NAD_binding_1"/>
    <property type="match status" value="1"/>
</dbReference>
<protein>
    <recommendedName>
        <fullName evidence="11">Dihydroorotate dehydrogenase B (NAD(+)), electron transfer subunit</fullName>
    </recommendedName>
    <alternativeName>
        <fullName evidence="11">Dihydroorotate oxidase B, electron transfer subunit</fullName>
    </alternativeName>
</protein>
<feature type="domain" description="FAD-binding FR-type" evidence="14">
    <location>
        <begin position="3"/>
        <end position="95"/>
    </location>
</feature>
<evidence type="ECO:0000256" key="5">
    <source>
        <dbReference type="ARBA" id="ARBA00022723"/>
    </source>
</evidence>
<keyword evidence="10 11" id="KW-0411">Iron-sulfur</keyword>
<keyword evidence="3 11" id="KW-0285">Flavoprotein</keyword>
<dbReference type="EMBL" id="BLZR01000001">
    <property type="protein sequence ID" value="GFP75178.1"/>
    <property type="molecule type" value="Genomic_DNA"/>
</dbReference>
<feature type="binding site" evidence="11 13">
    <location>
        <position position="221"/>
    </location>
    <ligand>
        <name>[2Fe-2S] cluster</name>
        <dbReference type="ChEBI" id="CHEBI:190135"/>
    </ligand>
</feature>
<dbReference type="InterPro" id="IPR050353">
    <property type="entry name" value="PyrK_electron_transfer"/>
</dbReference>
<dbReference type="Gene3D" id="2.10.240.10">
    <property type="entry name" value="Dihydroorotate dehydrogenase, electron transfer subunit"/>
    <property type="match status" value="1"/>
</dbReference>
<evidence type="ECO:0000256" key="9">
    <source>
        <dbReference type="ARBA" id="ARBA00023004"/>
    </source>
</evidence>
<dbReference type="SUPFAM" id="SSF63380">
    <property type="entry name" value="Riboflavin synthase domain-like"/>
    <property type="match status" value="1"/>
</dbReference>
<dbReference type="PANTHER" id="PTHR43513">
    <property type="entry name" value="DIHYDROOROTATE DEHYDROGENASE B (NAD(+)), ELECTRON TRANSFER SUBUNIT"/>
    <property type="match status" value="1"/>
</dbReference>
<comment type="caution">
    <text evidence="15">The sequence shown here is derived from an EMBL/GenBank/DDBJ whole genome shotgun (WGS) entry which is preliminary data.</text>
</comment>
<evidence type="ECO:0000256" key="8">
    <source>
        <dbReference type="ARBA" id="ARBA00022982"/>
    </source>
</evidence>
<keyword evidence="8 11" id="KW-0249">Electron transport</keyword>
<organism evidence="15 16">
    <name type="scientific">Clostridium fungisolvens</name>
    <dbReference type="NCBI Taxonomy" id="1604897"/>
    <lineage>
        <taxon>Bacteria</taxon>
        <taxon>Bacillati</taxon>
        <taxon>Bacillota</taxon>
        <taxon>Clostridia</taxon>
        <taxon>Eubacteriales</taxon>
        <taxon>Clostridiaceae</taxon>
        <taxon>Clostridium</taxon>
    </lineage>
</organism>
<dbReference type="GO" id="GO:0044205">
    <property type="term" value="P:'de novo' UMP biosynthetic process"/>
    <property type="evidence" value="ECO:0007669"/>
    <property type="project" value="UniProtKB-UniRule"/>
</dbReference>
<comment type="cofactor">
    <cofactor evidence="13">
        <name>[2Fe-2S] cluster</name>
        <dbReference type="ChEBI" id="CHEBI:190135"/>
    </cofactor>
    <text evidence="13">Binds 1 [2Fe-2S] cluster per subunit.</text>
</comment>
<dbReference type="GO" id="GO:0050660">
    <property type="term" value="F:flavin adenine dinucleotide binding"/>
    <property type="evidence" value="ECO:0007669"/>
    <property type="project" value="InterPro"/>
</dbReference>
<comment type="cofactor">
    <cofactor evidence="11 12">
        <name>FAD</name>
        <dbReference type="ChEBI" id="CHEBI:57692"/>
    </cofactor>
    <text evidence="11 12">Binds 1 FAD per subunit.</text>
</comment>
<feature type="binding site" evidence="11 12">
    <location>
        <begin position="48"/>
        <end position="51"/>
    </location>
    <ligand>
        <name>FAD</name>
        <dbReference type="ChEBI" id="CHEBI:57692"/>
    </ligand>
</feature>
<reference evidence="15 16" key="1">
    <citation type="submission" date="2020-07" db="EMBL/GenBank/DDBJ databases">
        <title>A new beta-1,3-glucan-decomposing anaerobic bacterium isolated from anoxic soil subjected to biological soil disinfestation.</title>
        <authorList>
            <person name="Ueki A."/>
            <person name="Tonouchi A."/>
        </authorList>
    </citation>
    <scope>NUCLEOTIDE SEQUENCE [LARGE SCALE GENOMIC DNA]</scope>
    <source>
        <strain evidence="15 16">TW1</strain>
    </source>
</reference>
<comment type="pathway">
    <text evidence="11">Pyrimidine metabolism; UMP biosynthesis via de novo pathway; orotate from (S)-dihydroorotate (NAD(+) route): step 1/1.</text>
</comment>
<dbReference type="PIRSF" id="PIRSF006816">
    <property type="entry name" value="Cyc3_hyd_g"/>
    <property type="match status" value="1"/>
</dbReference>
<evidence type="ECO:0000256" key="3">
    <source>
        <dbReference type="ARBA" id="ARBA00022630"/>
    </source>
</evidence>
<proteinExistence type="inferred from homology"/>
<dbReference type="NCBIfam" id="NF000798">
    <property type="entry name" value="PRK00054.1-3"/>
    <property type="match status" value="1"/>
</dbReference>
<comment type="similarity">
    <text evidence="1 11">Belongs to the PyrK family.</text>
</comment>
<evidence type="ECO:0000256" key="11">
    <source>
        <dbReference type="HAMAP-Rule" id="MF_01211"/>
    </source>
</evidence>
<evidence type="ECO:0000256" key="6">
    <source>
        <dbReference type="ARBA" id="ARBA00022827"/>
    </source>
</evidence>
<dbReference type="InterPro" id="IPR017938">
    <property type="entry name" value="Riboflavin_synthase-like_b-brl"/>
</dbReference>
<dbReference type="Proteomes" id="UP000580568">
    <property type="component" value="Unassembled WGS sequence"/>
</dbReference>
<keyword evidence="5 11" id="KW-0479">Metal-binding</keyword>
<evidence type="ECO:0000313" key="16">
    <source>
        <dbReference type="Proteomes" id="UP000580568"/>
    </source>
</evidence>
<dbReference type="PANTHER" id="PTHR43513:SF3">
    <property type="entry name" value="DIHYDROOROTATE DEHYDROGENASE B (NAD(+)), ELECTRON TRANSFER SUBUNIT-RELATED"/>
    <property type="match status" value="1"/>
</dbReference>
<feature type="binding site" evidence="11 13">
    <location>
        <position position="233"/>
    </location>
    <ligand>
        <name>[2Fe-2S] cluster</name>
        <dbReference type="ChEBI" id="CHEBI:190135"/>
    </ligand>
</feature>
<evidence type="ECO:0000256" key="10">
    <source>
        <dbReference type="ARBA" id="ARBA00023014"/>
    </source>
</evidence>
<evidence type="ECO:0000256" key="1">
    <source>
        <dbReference type="ARBA" id="ARBA00006422"/>
    </source>
</evidence>
<dbReference type="InterPro" id="IPR037117">
    <property type="entry name" value="Dihydroorotate_DH_ele_sf"/>
</dbReference>
<name>A0A6V8SJ46_9CLOT</name>
<evidence type="ECO:0000313" key="15">
    <source>
        <dbReference type="EMBL" id="GFP75178.1"/>
    </source>
</evidence>
<feature type="binding site" evidence="11 13">
    <location>
        <position position="218"/>
    </location>
    <ligand>
        <name>[2Fe-2S] cluster</name>
        <dbReference type="ChEBI" id="CHEBI:190135"/>
    </ligand>
</feature>
<keyword evidence="7 11" id="KW-0665">Pyrimidine biosynthesis</keyword>
<dbReference type="Pfam" id="PF10418">
    <property type="entry name" value="DHODB_Fe-S_bind"/>
    <property type="match status" value="1"/>
</dbReference>
<dbReference type="InterPro" id="IPR001433">
    <property type="entry name" value="OxRdtase_FAD/NAD-bd"/>
</dbReference>
<dbReference type="UniPathway" id="UPA00070">
    <property type="reaction ID" value="UER00945"/>
</dbReference>
<dbReference type="InterPro" id="IPR017927">
    <property type="entry name" value="FAD-bd_FR_type"/>
</dbReference>
<evidence type="ECO:0000259" key="14">
    <source>
        <dbReference type="PROSITE" id="PS51384"/>
    </source>
</evidence>
<dbReference type="InterPro" id="IPR012165">
    <property type="entry name" value="Cyt_c3_hydrogenase_gsu"/>
</dbReference>
<dbReference type="GO" id="GO:0051537">
    <property type="term" value="F:2 iron, 2 sulfur cluster binding"/>
    <property type="evidence" value="ECO:0007669"/>
    <property type="project" value="UniProtKB-KW"/>
</dbReference>
<dbReference type="CDD" id="cd06218">
    <property type="entry name" value="DHOD_e_trans"/>
    <property type="match status" value="1"/>
</dbReference>
<comment type="function">
    <text evidence="11">Responsible for channeling the electrons from the oxidation of dihydroorotate from the FMN redox center in the PyrD type B subunit to the ultimate electron acceptor NAD(+).</text>
</comment>
<keyword evidence="9 11" id="KW-0408">Iron</keyword>
<evidence type="ECO:0000256" key="2">
    <source>
        <dbReference type="ARBA" id="ARBA00022448"/>
    </source>
</evidence>
<keyword evidence="16" id="KW-1185">Reference proteome</keyword>
<feature type="binding site" evidence="11 13">
    <location>
        <position position="213"/>
    </location>
    <ligand>
        <name>[2Fe-2S] cluster</name>
        <dbReference type="ChEBI" id="CHEBI:190135"/>
    </ligand>
</feature>
<dbReference type="SUPFAM" id="SSF52343">
    <property type="entry name" value="Ferredoxin reductase-like, C-terminal NADP-linked domain"/>
    <property type="match status" value="1"/>
</dbReference>
<dbReference type="RefSeq" id="WP_183276704.1">
    <property type="nucleotide sequence ID" value="NZ_BLZR01000001.1"/>
</dbReference>
<evidence type="ECO:0000256" key="4">
    <source>
        <dbReference type="ARBA" id="ARBA00022714"/>
    </source>
</evidence>
<evidence type="ECO:0000256" key="7">
    <source>
        <dbReference type="ARBA" id="ARBA00022975"/>
    </source>
</evidence>
<dbReference type="Gene3D" id="3.40.50.80">
    <property type="entry name" value="Nucleotide-binding domain of ferredoxin-NADP reductase (FNR) module"/>
    <property type="match status" value="1"/>
</dbReference>
<gene>
    <name evidence="11" type="primary">pyrK</name>
    <name evidence="15" type="ORF">bsdtw1_01249</name>
</gene>
<evidence type="ECO:0000256" key="13">
    <source>
        <dbReference type="PIRSR" id="PIRSR006816-2"/>
    </source>
</evidence>
<dbReference type="GO" id="GO:0016491">
    <property type="term" value="F:oxidoreductase activity"/>
    <property type="evidence" value="ECO:0007669"/>
    <property type="project" value="InterPro"/>
</dbReference>
<feature type="binding site" evidence="11 12">
    <location>
        <begin position="70"/>
        <end position="71"/>
    </location>
    <ligand>
        <name>FAD</name>
        <dbReference type="ChEBI" id="CHEBI:57692"/>
    </ligand>
</feature>
<dbReference type="GO" id="GO:0009055">
    <property type="term" value="F:electron transfer activity"/>
    <property type="evidence" value="ECO:0007669"/>
    <property type="project" value="UniProtKB-UniRule"/>
</dbReference>
<dbReference type="HAMAP" id="MF_01211">
    <property type="entry name" value="DHODB_Fe_S_bind"/>
    <property type="match status" value="1"/>
</dbReference>
<accession>A0A6V8SJ46</accession>
<comment type="caution">
    <text evidence="11">Lacks conserved residue(s) required for the propagation of feature annotation.</text>
</comment>
<keyword evidence="2 11" id="KW-0813">Transport</keyword>
<evidence type="ECO:0000256" key="12">
    <source>
        <dbReference type="PIRSR" id="PIRSR006816-1"/>
    </source>
</evidence>
<comment type="subunit">
    <text evidence="11">Heterotetramer of 2 PyrK and 2 PyrD type B subunits.</text>
</comment>
<dbReference type="PROSITE" id="PS51384">
    <property type="entry name" value="FAD_FR"/>
    <property type="match status" value="1"/>
</dbReference>
<dbReference type="AlphaFoldDB" id="A0A6V8SJ46"/>
<dbReference type="InterPro" id="IPR019480">
    <property type="entry name" value="Dihydroorotate_DH_Fe-S-bd"/>
</dbReference>
<dbReference type="PRINTS" id="PR00409">
    <property type="entry name" value="PHDIOXRDTASE"/>
</dbReference>
<keyword evidence="4 11" id="KW-0001">2Fe-2S</keyword>